<keyword evidence="3" id="KW-1185">Reference proteome</keyword>
<evidence type="ECO:0000256" key="1">
    <source>
        <dbReference type="SAM" id="MobiDB-lite"/>
    </source>
</evidence>
<protein>
    <submittedName>
        <fullName evidence="2">Uncharacterized protein</fullName>
    </submittedName>
</protein>
<feature type="compositionally biased region" description="Basic and acidic residues" evidence="1">
    <location>
        <begin position="123"/>
        <end position="146"/>
    </location>
</feature>
<feature type="compositionally biased region" description="Basic and acidic residues" evidence="1">
    <location>
        <begin position="47"/>
        <end position="72"/>
    </location>
</feature>
<name>A0A8H3WXR7_GIGMA</name>
<accession>A0A8H3WXR7</accession>
<comment type="caution">
    <text evidence="2">The sequence shown here is derived from an EMBL/GenBank/DDBJ whole genome shotgun (WGS) entry which is preliminary data.</text>
</comment>
<feature type="region of interest" description="Disordered" evidence="1">
    <location>
        <begin position="47"/>
        <end position="77"/>
    </location>
</feature>
<feature type="region of interest" description="Disordered" evidence="1">
    <location>
        <begin position="119"/>
        <end position="146"/>
    </location>
</feature>
<reference evidence="2 3" key="1">
    <citation type="journal article" date="2019" name="Environ. Microbiol.">
        <title>At the nexus of three kingdoms: the genome of the mycorrhizal fungus Gigaspora margarita provides insights into plant, endobacterial and fungal interactions.</title>
        <authorList>
            <person name="Venice F."/>
            <person name="Ghignone S."/>
            <person name="Salvioli di Fossalunga A."/>
            <person name="Amselem J."/>
            <person name="Novero M."/>
            <person name="Xianan X."/>
            <person name="Sedzielewska Toro K."/>
            <person name="Morin E."/>
            <person name="Lipzen A."/>
            <person name="Grigoriev I.V."/>
            <person name="Henrissat B."/>
            <person name="Martin F.M."/>
            <person name="Bonfante P."/>
        </authorList>
    </citation>
    <scope>NUCLEOTIDE SEQUENCE [LARGE SCALE GENOMIC DNA]</scope>
    <source>
        <strain evidence="2 3">BEG34</strain>
    </source>
</reference>
<evidence type="ECO:0000313" key="3">
    <source>
        <dbReference type="Proteomes" id="UP000439903"/>
    </source>
</evidence>
<dbReference type="EMBL" id="WTPW01003216">
    <property type="protein sequence ID" value="KAF0350894.1"/>
    <property type="molecule type" value="Genomic_DNA"/>
</dbReference>
<sequence>MDISFEVIGEQPKNQVFLDFYKTLESVTQEQNGPEAYAKAQKLLRSKKEVTNTEANEKRSPKTDVPSKKQRVENLGIASSAKLTKDVELPDSVTRSEAYKNVEFESITTKDLLHPFKPSKITESVKDYLDKNSKPNKKSTEEEVQR</sequence>
<proteinExistence type="predicted"/>
<evidence type="ECO:0000313" key="2">
    <source>
        <dbReference type="EMBL" id="KAF0350894.1"/>
    </source>
</evidence>
<gene>
    <name evidence="2" type="ORF">F8M41_015413</name>
</gene>
<organism evidence="2 3">
    <name type="scientific">Gigaspora margarita</name>
    <dbReference type="NCBI Taxonomy" id="4874"/>
    <lineage>
        <taxon>Eukaryota</taxon>
        <taxon>Fungi</taxon>
        <taxon>Fungi incertae sedis</taxon>
        <taxon>Mucoromycota</taxon>
        <taxon>Glomeromycotina</taxon>
        <taxon>Glomeromycetes</taxon>
        <taxon>Diversisporales</taxon>
        <taxon>Gigasporaceae</taxon>
        <taxon>Gigaspora</taxon>
    </lineage>
</organism>
<dbReference type="Proteomes" id="UP000439903">
    <property type="component" value="Unassembled WGS sequence"/>
</dbReference>
<dbReference type="AlphaFoldDB" id="A0A8H3WXR7"/>